<sequence>MRRLVVTAFLTLDGVVQAPGQPEEDPSGGFAHGGWQPPYFDDETGERIVEWFAGAEDFLLGRRTYEIFAAWWPHAPQDGDPIATALNRRTKHVASRTLTSVDWNGTARLLEGDVPSAVRALKDRDGGELQVHGSAGLVQTLLREDLVDELRLLTYPVVVGPGKRLFGDGALPGAWRLTWSSAMPRGAVAAVYERAGELPSGEFTLESVPVVH</sequence>
<dbReference type="Pfam" id="PF01872">
    <property type="entry name" value="RibD_C"/>
    <property type="match status" value="1"/>
</dbReference>
<evidence type="ECO:0000313" key="3">
    <source>
        <dbReference type="Proteomes" id="UP000239210"/>
    </source>
</evidence>
<organism evidence="2 3">
    <name type="scientific">Geodermatophilus tzadiensis</name>
    <dbReference type="NCBI Taxonomy" id="1137988"/>
    <lineage>
        <taxon>Bacteria</taxon>
        <taxon>Bacillati</taxon>
        <taxon>Actinomycetota</taxon>
        <taxon>Actinomycetes</taxon>
        <taxon>Geodermatophilales</taxon>
        <taxon>Geodermatophilaceae</taxon>
        <taxon>Geodermatophilus</taxon>
    </lineage>
</organism>
<dbReference type="RefSeq" id="WP_106281038.1">
    <property type="nucleotide sequence ID" value="NZ_PVTG01000019.1"/>
</dbReference>
<dbReference type="GO" id="GO:0008703">
    <property type="term" value="F:5-amino-6-(5-phosphoribosylamino)uracil reductase activity"/>
    <property type="evidence" value="ECO:0007669"/>
    <property type="project" value="InterPro"/>
</dbReference>
<evidence type="ECO:0000259" key="1">
    <source>
        <dbReference type="Pfam" id="PF01872"/>
    </source>
</evidence>
<dbReference type="InterPro" id="IPR002734">
    <property type="entry name" value="RibDG_C"/>
</dbReference>
<feature type="domain" description="Bacterial bifunctional deaminase-reductase C-terminal" evidence="1">
    <location>
        <begin position="4"/>
        <end position="186"/>
    </location>
</feature>
<keyword evidence="3" id="KW-1185">Reference proteome</keyword>
<dbReference type="GO" id="GO:0009231">
    <property type="term" value="P:riboflavin biosynthetic process"/>
    <property type="evidence" value="ECO:0007669"/>
    <property type="project" value="InterPro"/>
</dbReference>
<dbReference type="PANTHER" id="PTHR38011:SF2">
    <property type="entry name" value="BIFUNCTIONAL DEAMINASE-REDUCTASE DOMAIN PROTEIN"/>
    <property type="match status" value="1"/>
</dbReference>
<name>A0A2T0T632_9ACTN</name>
<accession>A0A2T0T632</accession>
<dbReference type="Gene3D" id="3.40.430.10">
    <property type="entry name" value="Dihydrofolate Reductase, subunit A"/>
    <property type="match status" value="1"/>
</dbReference>
<dbReference type="AlphaFoldDB" id="A0A2T0T632"/>
<dbReference type="Proteomes" id="UP000239210">
    <property type="component" value="Unassembled WGS sequence"/>
</dbReference>
<evidence type="ECO:0000313" key="2">
    <source>
        <dbReference type="EMBL" id="PRY41122.1"/>
    </source>
</evidence>
<dbReference type="InterPro" id="IPR024072">
    <property type="entry name" value="DHFR-like_dom_sf"/>
</dbReference>
<proteinExistence type="predicted"/>
<dbReference type="EMBL" id="PVTG01000019">
    <property type="protein sequence ID" value="PRY41122.1"/>
    <property type="molecule type" value="Genomic_DNA"/>
</dbReference>
<dbReference type="SUPFAM" id="SSF53597">
    <property type="entry name" value="Dihydrofolate reductase-like"/>
    <property type="match status" value="1"/>
</dbReference>
<protein>
    <submittedName>
        <fullName evidence="2">RibD domain-containing protein</fullName>
    </submittedName>
</protein>
<gene>
    <name evidence="2" type="ORF">LY71_1193</name>
</gene>
<dbReference type="InterPro" id="IPR050765">
    <property type="entry name" value="Riboflavin_Biosynth_HTPR"/>
</dbReference>
<reference evidence="2 3" key="1">
    <citation type="submission" date="2018-03" db="EMBL/GenBank/DDBJ databases">
        <title>Genomic Encyclopedia of Archaeal and Bacterial Type Strains, Phase II (KMG-II): from individual species to whole genera.</title>
        <authorList>
            <person name="Goeker M."/>
        </authorList>
    </citation>
    <scope>NUCLEOTIDE SEQUENCE [LARGE SCALE GENOMIC DNA]</scope>
    <source>
        <strain evidence="2 3">DSM 45416</strain>
    </source>
</reference>
<dbReference type="OrthoDB" id="7342392at2"/>
<dbReference type="PANTHER" id="PTHR38011">
    <property type="entry name" value="DIHYDROFOLATE REDUCTASE FAMILY PROTEIN (AFU_ORTHOLOGUE AFUA_8G06820)"/>
    <property type="match status" value="1"/>
</dbReference>
<comment type="caution">
    <text evidence="2">The sequence shown here is derived from an EMBL/GenBank/DDBJ whole genome shotgun (WGS) entry which is preliminary data.</text>
</comment>